<dbReference type="EMBL" id="QTSX02000711">
    <property type="protein sequence ID" value="KAJ9086818.1"/>
    <property type="molecule type" value="Genomic_DNA"/>
</dbReference>
<evidence type="ECO:0000313" key="2">
    <source>
        <dbReference type="Proteomes" id="UP001165960"/>
    </source>
</evidence>
<name>A0ACC2UJ34_9FUNG</name>
<sequence>MLEGSATKQSLAEVKHPKRPLDHKRGGSFQFTLGFGFASPVRLDTASRFILGDQGSDTMRQMGHVQHNQMFIDGSIYADGYKSWHAPQPCNYAFEQIEIMTDDVAGRVGLQTLG</sequence>
<comment type="caution">
    <text evidence="1">The sequence shown here is derived from an EMBL/GenBank/DDBJ whole genome shotgun (WGS) entry which is preliminary data.</text>
</comment>
<organism evidence="1 2">
    <name type="scientific">Entomophthora muscae</name>
    <dbReference type="NCBI Taxonomy" id="34485"/>
    <lineage>
        <taxon>Eukaryota</taxon>
        <taxon>Fungi</taxon>
        <taxon>Fungi incertae sedis</taxon>
        <taxon>Zoopagomycota</taxon>
        <taxon>Entomophthoromycotina</taxon>
        <taxon>Entomophthoromycetes</taxon>
        <taxon>Entomophthorales</taxon>
        <taxon>Entomophthoraceae</taxon>
        <taxon>Entomophthora</taxon>
    </lineage>
</organism>
<gene>
    <name evidence="1" type="ORF">DSO57_1000440</name>
</gene>
<dbReference type="Proteomes" id="UP001165960">
    <property type="component" value="Unassembled WGS sequence"/>
</dbReference>
<accession>A0ACC2UJ34</accession>
<proteinExistence type="predicted"/>
<keyword evidence="2" id="KW-1185">Reference proteome</keyword>
<evidence type="ECO:0000313" key="1">
    <source>
        <dbReference type="EMBL" id="KAJ9086818.1"/>
    </source>
</evidence>
<reference evidence="1" key="1">
    <citation type="submission" date="2022-04" db="EMBL/GenBank/DDBJ databases">
        <title>Genome of the entomopathogenic fungus Entomophthora muscae.</title>
        <authorList>
            <person name="Elya C."/>
            <person name="Lovett B.R."/>
            <person name="Lee E."/>
            <person name="Macias A.M."/>
            <person name="Hajek A.E."/>
            <person name="De Bivort B.L."/>
            <person name="Kasson M.T."/>
            <person name="De Fine Licht H.H."/>
            <person name="Stajich J.E."/>
        </authorList>
    </citation>
    <scope>NUCLEOTIDE SEQUENCE</scope>
    <source>
        <strain evidence="1">Berkeley</strain>
    </source>
</reference>
<protein>
    <submittedName>
        <fullName evidence="1">Uncharacterized protein</fullName>
    </submittedName>
</protein>